<feature type="domain" description="Piwi" evidence="2">
    <location>
        <begin position="746"/>
        <end position="1066"/>
    </location>
</feature>
<dbReference type="InterPro" id="IPR003165">
    <property type="entry name" value="Piwi"/>
</dbReference>
<dbReference type="PROSITE" id="PS50822">
    <property type="entry name" value="PIWI"/>
    <property type="match status" value="2"/>
</dbReference>
<name>A0A8H3V1Z2_VENIN</name>
<evidence type="ECO:0000313" key="3">
    <source>
        <dbReference type="EMBL" id="KAE9979950.1"/>
    </source>
</evidence>
<dbReference type="PANTHER" id="PTHR22891">
    <property type="entry name" value="EUKARYOTIC TRANSLATION INITIATION FACTOR 2C"/>
    <property type="match status" value="1"/>
</dbReference>
<evidence type="ECO:0000313" key="4">
    <source>
        <dbReference type="Proteomes" id="UP000447873"/>
    </source>
</evidence>
<organism evidence="3 4">
    <name type="scientific">Venturia inaequalis</name>
    <name type="common">Apple scab fungus</name>
    <dbReference type="NCBI Taxonomy" id="5025"/>
    <lineage>
        <taxon>Eukaryota</taxon>
        <taxon>Fungi</taxon>
        <taxon>Dikarya</taxon>
        <taxon>Ascomycota</taxon>
        <taxon>Pezizomycotina</taxon>
        <taxon>Dothideomycetes</taxon>
        <taxon>Pleosporomycetidae</taxon>
        <taxon>Venturiales</taxon>
        <taxon>Venturiaceae</taxon>
        <taxon>Venturia</taxon>
    </lineage>
</organism>
<dbReference type="Gene3D" id="2.170.260.10">
    <property type="entry name" value="paz domain"/>
    <property type="match status" value="1"/>
</dbReference>
<dbReference type="SUPFAM" id="SSF53098">
    <property type="entry name" value="Ribonuclease H-like"/>
    <property type="match status" value="2"/>
</dbReference>
<proteinExistence type="predicted"/>
<dbReference type="SMART" id="SM01163">
    <property type="entry name" value="DUF1785"/>
    <property type="match status" value="2"/>
</dbReference>
<gene>
    <name evidence="3" type="ORF">EG328_000595</name>
</gene>
<dbReference type="SMART" id="SM00950">
    <property type="entry name" value="Piwi"/>
    <property type="match status" value="2"/>
</dbReference>
<dbReference type="InterPro" id="IPR012337">
    <property type="entry name" value="RNaseH-like_sf"/>
</dbReference>
<dbReference type="Pfam" id="PF02171">
    <property type="entry name" value="Piwi"/>
    <property type="match status" value="2"/>
</dbReference>
<dbReference type="EMBL" id="WNWS01000110">
    <property type="protein sequence ID" value="KAE9979950.1"/>
    <property type="molecule type" value="Genomic_DNA"/>
</dbReference>
<comment type="caution">
    <text evidence="3">The sequence shown here is derived from an EMBL/GenBank/DDBJ whole genome shotgun (WGS) entry which is preliminary data.</text>
</comment>
<protein>
    <recommendedName>
        <fullName evidence="2">Piwi domain-containing protein</fullName>
    </recommendedName>
</protein>
<dbReference type="Gene3D" id="3.40.50.2300">
    <property type="match status" value="2"/>
</dbReference>
<reference evidence="3 4" key="1">
    <citation type="submission" date="2018-12" db="EMBL/GenBank/DDBJ databases">
        <title>Venturia inaequalis Genome Resource.</title>
        <authorList>
            <person name="Lichtner F.J."/>
        </authorList>
    </citation>
    <scope>NUCLEOTIDE SEQUENCE [LARGE SCALE GENOMIC DNA]</scope>
    <source>
        <strain evidence="3 4">120213</strain>
    </source>
</reference>
<dbReference type="InterPro" id="IPR036085">
    <property type="entry name" value="PAZ_dom_sf"/>
</dbReference>
<accession>A0A8H3V1Z2</accession>
<sequence length="2556" mass="281242">MPCRRCDQIDFGDVHDVEDCPYPRGTALLWRNAPADQIERMEDTYFGPATTTASAPSTAIPRPLVKPLVAVPKHFELTTAPSKPGAAKKEGLKPPTDNSNDMGTSGPLAAIAKNTALLEKIQLGKDDEILPELPAVIPRASTTSFSTRDDPEIAKALEDYWYREHPDVSCPASGMLSTTQINGSYMARQQDYHEYVRGNMPKQKDRKAAISTDEEEYHALRPDFSPQEPPQWVLTNHLAMGLPSNNPSIFQFNISGIPEGVTRKKKKALIETMINCTPWLKASRTNFVHDNDKTIYSWVNLLSAAPREKVNGDRGKKLYTITIENVPSARTGEDAVTGKKGANEFITMYLRVQLRLTDSAGIDLLPLKNEMYALSLHKTSQLQIILDAFNTIMAGAANADSRQKYTFQLGTNKFFLRSHRDEDKLSVEGHEDQSILQLHTGFFASVKAGFCDPLLNINTARSAFYQPLLFSQFLDRVWDSSNREICDAVRMQGLQVQVTYLSQPNDPRVKTVLALSKNYIGQVEFYKDGDKFPTKVVDHLFQVNCGSHDKPEWYPAEFLKILPYQPFKGLLPTSLASSMVTKACKLPRENLAAIAGSGLAAFGITPGPGPTDILGSGLRVFGNLLSIPARTIPCPDRLYSGNMAAWFPKGNLGQWNLAKLVKDLKSERGYRYRGVLSFNTAATIPRLQYHVFGSKNGIDLLQRGGTSMAQILQDHMGSASKPQQIKRENVDPTVSELQAALKAGSHFVVWINSLEKEKGLYYKFRIATDRTVGVPSICITRSKLANASFPGFIANNAMKINSRLGTGVNHATTLQGFMPGKAKTFNTIILGADVTHPSSNATPGTGSIAALVGTKDRLARLYGGSARPNPPKQEMIDNLGSMVLERINAWRPTSNGNAWPSNVIYFRDGVSDAQYVQVRQHEVSQIYKVFEDAGQPRPNITAIIVGKRHHTRFYYNPGQSGAQLGKFPRGDIDGSGNFVPGLCVDSNVTHPYYFDFFLQSHQAIKGTARPAHYFVLQDEMSWDPTKLQNFVHSLCYTYAVSNTSVSYAPPAYYADRLCARVRNYFMDWMTGTKVVRGPEGEDPAVYGIDFISINLINIDLDNIDLDNIDLDNIDLDNIDLDNIDLVRSKRKRSSISKPKKSIQAASYTCKLPNDPNTLNPALWTSAPVPTRQATERAWILRKSRIQQRFDSHYWHPATISHAAPTQSPIPSLVTSAINPAKHNHEVSFATKLPKRISDKAAEAVPKDFYVIRPGFGTKNPAEYVLTNHFPVALPSRYWKYTIGGMSPGATRQKKKVMVNSMILCAPFLVHRRNQFAWDGNDQLFAWTDLFLGYAASTHASGYDSIDVLQVPMAQGAEGQKELITMNVRCDNRHGEDMQHFKDAIAGDVLTRPGLTEPHVTALNAIISLATVEPAPPALHKTFAIGANKFFLCQGWADLGKNPVLQTHTGFFSTIKPGMGQALLNLNIAKSAFYKPQTVSSYLDRVRGNEIQGREERGLRGVRVYIDYLRGDMPQAPQTLDGMPINKASSRVRSIGRVGHLRVDMQTFMKDGQSVRLVDYLLGAYSDRPFAITRPDLHAINLGTDTKPEWYCPEHLKIMPFQPWKGLIPSTLSADMIKEACRLPGQVKAVILERGRGALGITPRNNATLTASGLTIGDQMMLVPVRQLNGPVLSYRYNSIIPQDTVRTGQWNLNGRLLHTAGEFKRAHFYGTARGLGMLKIADPKHGFFAAMKAYFSADGKIGPTMIQRAEVNLDLTGVRAQNDPKTRKDFPPNTQVLVWINPDKANRAHYNEFRKATDRDFGIPSLCITEEKLSQNSGQGQVHGFAANNAMKINLRVGGTGINHMTTLPMPGKATVANTMIIGADVTHPNGALPGTGSIATLVGTIDGQCAVYRGVARPNPARVETISAFKPMLSALVKAYVTNQSRVPANIVYYRDGVSDSQYAAILSQEVDEITAVFAAKKLAINVTAIVVTKRHHTRFYRDDNHKVLNTPPGTCVDSEVTHPTYFDFFLQSHKGLQGTAKPAHYFVLKDDLGWSADQLQSFTHSLCYRYGRSSTSVSYATPTYYADRLCARIRCYFSRWFDRTQPENVPTAGRTQEEQNEHDFLREWGGHLPAPPAGPGNCNPWHPNLDDTCFWIRDEIDNIRSLQALALGALAAPAPKDTPKFDFHKGLTREQEGHILVPGGMAPEVQVLKPLFQEFAPNSKRVKIRYGKYSLPKVSATTISSLLTGEQGTINTMTTGMKKPCDGDCGLITMQAGLEYGNGSLAEPTNGGWLHHIVMVASGAGRKDAVCGMAIERFFSSGNEKTPTAFGDVIENKVKSVFPISKTDSFSAQLELMNMIDTPLDVWITIDYEFIEGPKPADFLSAKALWLDVTNCGVSSVKPPAGKMQFKLASKKWTSAYDGQMLGVGGHLHDGGTYVDIYLNDTVICNSTAEYEGGMGDMAGMAAPAAAAPAKGMEGMAGMAAPAAAAPAPAKSMEGMPGMTGMIRRDGGHKPGGVHIKQMSTCSALGPINKGDTVFIDANYDFQKFAGMKSDKGAYTDVMGIAILYVAVKV</sequence>
<feature type="domain" description="Piwi" evidence="2">
    <location>
        <begin position="1776"/>
        <end position="2080"/>
    </location>
</feature>
<dbReference type="InterPro" id="IPR014811">
    <property type="entry name" value="ArgoL1"/>
</dbReference>
<dbReference type="Pfam" id="PF08699">
    <property type="entry name" value="ArgoL1"/>
    <property type="match status" value="2"/>
</dbReference>
<dbReference type="Gene3D" id="3.30.420.10">
    <property type="entry name" value="Ribonuclease H-like superfamily/Ribonuclease H"/>
    <property type="match status" value="2"/>
</dbReference>
<dbReference type="SUPFAM" id="SSF101690">
    <property type="entry name" value="PAZ domain"/>
    <property type="match status" value="2"/>
</dbReference>
<dbReference type="InterPro" id="IPR036397">
    <property type="entry name" value="RNaseH_sf"/>
</dbReference>
<evidence type="ECO:0000259" key="2">
    <source>
        <dbReference type="PROSITE" id="PS50822"/>
    </source>
</evidence>
<dbReference type="SUPFAM" id="SSF141571">
    <property type="entry name" value="Pentapeptide repeat-like"/>
    <property type="match status" value="1"/>
</dbReference>
<dbReference type="Proteomes" id="UP000447873">
    <property type="component" value="Unassembled WGS sequence"/>
</dbReference>
<feature type="region of interest" description="Disordered" evidence="1">
    <location>
        <begin position="76"/>
        <end position="105"/>
    </location>
</feature>
<dbReference type="GO" id="GO:0003676">
    <property type="term" value="F:nucleic acid binding"/>
    <property type="evidence" value="ECO:0007669"/>
    <property type="project" value="InterPro"/>
</dbReference>
<evidence type="ECO:0000256" key="1">
    <source>
        <dbReference type="SAM" id="MobiDB-lite"/>
    </source>
</evidence>